<keyword evidence="1" id="KW-0812">Transmembrane</keyword>
<dbReference type="Proteomes" id="UP000292235">
    <property type="component" value="Chromosome"/>
</dbReference>
<keyword evidence="3" id="KW-1185">Reference proteome</keyword>
<feature type="transmembrane region" description="Helical" evidence="1">
    <location>
        <begin position="43"/>
        <end position="66"/>
    </location>
</feature>
<dbReference type="AlphaFoldDB" id="A0A4P6Q0X9"/>
<reference evidence="2 3" key="1">
    <citation type="submission" date="2019-02" db="EMBL/GenBank/DDBJ databases">
        <authorList>
            <person name="Khodamoradi S."/>
            <person name="Hahnke R.L."/>
            <person name="Kaempfer P."/>
            <person name="Schumann P."/>
            <person name="Rohde M."/>
            <person name="Steinert M."/>
            <person name="Luzhetskyy A."/>
            <person name="Wink J."/>
            <person name="Ruckert C."/>
        </authorList>
    </citation>
    <scope>NUCLEOTIDE SEQUENCE [LARGE SCALE GENOMIC DNA]</scope>
    <source>
        <strain evidence="2 3">M2</strain>
    </source>
</reference>
<protein>
    <submittedName>
        <fullName evidence="2">Uncharacterized protein</fullName>
    </submittedName>
</protein>
<sequence length="88" mass="9266">MAAFHEAARQPGAAVIRAARVYMDLAGAVICARVAAESYMDGVVAGAVVGAVFCIGSLIGGVSHLVDYVRDRRRLRVHPSTSPDDPTR</sequence>
<evidence type="ECO:0000256" key="1">
    <source>
        <dbReference type="SAM" id="Phobius"/>
    </source>
</evidence>
<keyword evidence="1" id="KW-1133">Transmembrane helix</keyword>
<dbReference type="KEGG" id="strr:EKD16_01955"/>
<evidence type="ECO:0000313" key="2">
    <source>
        <dbReference type="EMBL" id="QBI52207.1"/>
    </source>
</evidence>
<evidence type="ECO:0000313" key="3">
    <source>
        <dbReference type="Proteomes" id="UP000292235"/>
    </source>
</evidence>
<accession>A0A4P6Q0X9</accession>
<dbReference type="EMBL" id="CP036455">
    <property type="protein sequence ID" value="QBI52207.1"/>
    <property type="molecule type" value="Genomic_DNA"/>
</dbReference>
<proteinExistence type="predicted"/>
<gene>
    <name evidence="2" type="ORF">EKD16_01955</name>
</gene>
<name>A0A4P6Q0X9_9ACTN</name>
<keyword evidence="1" id="KW-0472">Membrane</keyword>
<organism evidence="2 3">
    <name type="scientific">Streptomonospora litoralis</name>
    <dbReference type="NCBI Taxonomy" id="2498135"/>
    <lineage>
        <taxon>Bacteria</taxon>
        <taxon>Bacillati</taxon>
        <taxon>Actinomycetota</taxon>
        <taxon>Actinomycetes</taxon>
        <taxon>Streptosporangiales</taxon>
        <taxon>Nocardiopsidaceae</taxon>
        <taxon>Streptomonospora</taxon>
    </lineage>
</organism>